<dbReference type="SUPFAM" id="SSF52172">
    <property type="entry name" value="CheY-like"/>
    <property type="match status" value="1"/>
</dbReference>
<dbReference type="InterPro" id="IPR052016">
    <property type="entry name" value="Bact_Sigma-Reg"/>
</dbReference>
<dbReference type="Gene3D" id="3.40.50.2300">
    <property type="match status" value="1"/>
</dbReference>
<evidence type="ECO:0000256" key="2">
    <source>
        <dbReference type="PROSITE-ProRule" id="PRU00169"/>
    </source>
</evidence>
<keyword evidence="5" id="KW-1185">Reference proteome</keyword>
<organism evidence="4 5">
    <name type="scientific">Streptomyces candidus</name>
    <dbReference type="NCBI Taxonomy" id="67283"/>
    <lineage>
        <taxon>Bacteria</taxon>
        <taxon>Bacillati</taxon>
        <taxon>Actinomycetota</taxon>
        <taxon>Actinomycetes</taxon>
        <taxon>Kitasatosporales</taxon>
        <taxon>Streptomycetaceae</taxon>
        <taxon>Streptomyces</taxon>
    </lineage>
</organism>
<feature type="modified residue" description="4-aspartylphosphate" evidence="2">
    <location>
        <position position="72"/>
    </location>
</feature>
<proteinExistence type="predicted"/>
<dbReference type="InterPro" id="IPR001932">
    <property type="entry name" value="PPM-type_phosphatase-like_dom"/>
</dbReference>
<reference evidence="4 5" key="1">
    <citation type="submission" date="2020-08" db="EMBL/GenBank/DDBJ databases">
        <title>Genomic Encyclopedia of Type Strains, Phase IV (KMG-IV): sequencing the most valuable type-strain genomes for metagenomic binning, comparative biology and taxonomic classification.</title>
        <authorList>
            <person name="Goeker M."/>
        </authorList>
    </citation>
    <scope>NUCLEOTIDE SEQUENCE [LARGE SCALE GENOMIC DNA]</scope>
    <source>
        <strain evidence="4 5">DSM 40141</strain>
    </source>
</reference>
<evidence type="ECO:0000313" key="4">
    <source>
        <dbReference type="EMBL" id="MBB6434061.1"/>
    </source>
</evidence>
<dbReference type="PANTHER" id="PTHR43156:SF2">
    <property type="entry name" value="STAGE II SPORULATION PROTEIN E"/>
    <property type="match status" value="1"/>
</dbReference>
<dbReference type="GO" id="GO:0016791">
    <property type="term" value="F:phosphatase activity"/>
    <property type="evidence" value="ECO:0007669"/>
    <property type="project" value="TreeGrafter"/>
</dbReference>
<dbReference type="CDD" id="cd00156">
    <property type="entry name" value="REC"/>
    <property type="match status" value="1"/>
</dbReference>
<protein>
    <submittedName>
        <fullName evidence="4">Serine phosphatase RsbU (Regulator of sigma subunit)</fullName>
    </submittedName>
</protein>
<dbReference type="SMART" id="SM00331">
    <property type="entry name" value="PP2C_SIG"/>
    <property type="match status" value="1"/>
</dbReference>
<dbReference type="PANTHER" id="PTHR43156">
    <property type="entry name" value="STAGE II SPORULATION PROTEIN E-RELATED"/>
    <property type="match status" value="1"/>
</dbReference>
<dbReference type="RefSeq" id="WP_229923139.1">
    <property type="nucleotide sequence ID" value="NZ_BNBN01000001.1"/>
</dbReference>
<gene>
    <name evidence="4" type="ORF">HNQ79_000499</name>
</gene>
<dbReference type="EMBL" id="JACHEM010000001">
    <property type="protein sequence ID" value="MBB6434061.1"/>
    <property type="molecule type" value="Genomic_DNA"/>
</dbReference>
<keyword evidence="1" id="KW-0378">Hydrolase</keyword>
<dbReference type="GO" id="GO:0000160">
    <property type="term" value="P:phosphorelay signal transduction system"/>
    <property type="evidence" value="ECO:0007669"/>
    <property type="project" value="InterPro"/>
</dbReference>
<dbReference type="Pfam" id="PF07228">
    <property type="entry name" value="SpoIIE"/>
    <property type="match status" value="1"/>
</dbReference>
<sequence length="400" mass="42232">MAERLVVPGAVTGRRRLDAALLLVEDDAADALLFTDVLEESDLAADVHWCTSLDEARRFLSTHIGPVCVLLDLHLPDVRGLDAVRQVLAAHPDAAIVVLTGLVEGEAGHTAVAEGAQDYLVKGRLDAETLSRAVRYAVQRKQVEQTSVALHAGRLRAEENARLELGLLPVPLMRGTGFEVDARYDPGREQGLLSGDFYDVVQTADGTVHAVIGDVSGHGAAEAALGVCLRVAWRAAVLSGCTGPAQIRLLEEIMAAERSAQQVFATLTSLVFPPDRRSVRVVRAGHPGLLVRGPSGTTWYDPPGGMALGIAPGTGVWPETDLPLEPGTGIVVFTDGLFEGLTGPRTRLGENGLLALAREYEALPAHQFVQTLVQAATDAAAPHGGLADDIAVLHLAWGTG</sequence>
<dbReference type="Gene3D" id="3.60.40.10">
    <property type="entry name" value="PPM-type phosphatase domain"/>
    <property type="match status" value="1"/>
</dbReference>
<dbReference type="Proteomes" id="UP000540423">
    <property type="component" value="Unassembled WGS sequence"/>
</dbReference>
<dbReference type="SMART" id="SM00448">
    <property type="entry name" value="REC"/>
    <property type="match status" value="1"/>
</dbReference>
<dbReference type="InterPro" id="IPR036457">
    <property type="entry name" value="PPM-type-like_dom_sf"/>
</dbReference>
<dbReference type="InterPro" id="IPR001789">
    <property type="entry name" value="Sig_transdc_resp-reg_receiver"/>
</dbReference>
<feature type="domain" description="Response regulatory" evidence="3">
    <location>
        <begin position="20"/>
        <end position="137"/>
    </location>
</feature>
<dbReference type="InterPro" id="IPR011006">
    <property type="entry name" value="CheY-like_superfamily"/>
</dbReference>
<keyword evidence="2" id="KW-0597">Phosphoprotein</keyword>
<evidence type="ECO:0000313" key="5">
    <source>
        <dbReference type="Proteomes" id="UP000540423"/>
    </source>
</evidence>
<accession>A0A7X0HAF6</accession>
<comment type="caution">
    <text evidence="4">The sequence shown here is derived from an EMBL/GenBank/DDBJ whole genome shotgun (WGS) entry which is preliminary data.</text>
</comment>
<name>A0A7X0HAF6_9ACTN</name>
<evidence type="ECO:0000256" key="1">
    <source>
        <dbReference type="ARBA" id="ARBA00022801"/>
    </source>
</evidence>
<dbReference type="AlphaFoldDB" id="A0A7X0HAF6"/>
<evidence type="ECO:0000259" key="3">
    <source>
        <dbReference type="PROSITE" id="PS50110"/>
    </source>
</evidence>
<dbReference type="PROSITE" id="PS50110">
    <property type="entry name" value="RESPONSE_REGULATORY"/>
    <property type="match status" value="1"/>
</dbReference>
<dbReference type="Pfam" id="PF00072">
    <property type="entry name" value="Response_reg"/>
    <property type="match status" value="1"/>
</dbReference>